<proteinExistence type="predicted"/>
<dbReference type="GO" id="GO:0008202">
    <property type="term" value="P:steroid metabolic process"/>
    <property type="evidence" value="ECO:0007669"/>
    <property type="project" value="TreeGrafter"/>
</dbReference>
<comment type="caution">
    <text evidence="2">The sequence shown here is derived from an EMBL/GenBank/DDBJ whole genome shotgun (WGS) entry which is preliminary data.</text>
</comment>
<reference evidence="2 3" key="1">
    <citation type="submission" date="2019-01" db="EMBL/GenBank/DDBJ databases">
        <title>A draft genome assembly of the solar-powered sea slug Elysia chlorotica.</title>
        <authorList>
            <person name="Cai H."/>
            <person name="Li Q."/>
            <person name="Fang X."/>
            <person name="Li J."/>
            <person name="Curtis N.E."/>
            <person name="Altenburger A."/>
            <person name="Shibata T."/>
            <person name="Feng M."/>
            <person name="Maeda T."/>
            <person name="Schwartz J.A."/>
            <person name="Shigenobu S."/>
            <person name="Lundholm N."/>
            <person name="Nishiyama T."/>
            <person name="Yang H."/>
            <person name="Hasebe M."/>
            <person name="Li S."/>
            <person name="Pierce S.K."/>
            <person name="Wang J."/>
        </authorList>
    </citation>
    <scope>NUCLEOTIDE SEQUENCE [LARGE SCALE GENOMIC DNA]</scope>
    <source>
        <strain evidence="2">EC2010</strain>
        <tissue evidence="2">Whole organism of an adult</tissue>
    </source>
</reference>
<sequence>MSRSALYYAAIMDLYIVLLLCVVIYVALCWLLHLPKVTDYRLKYVVITACDSGIGRLLALRLHALGFNVFAGCATREGVYALTKGSAPRLKPILLDVTNEESLQDFLKTVKLNLPRDTGIWALVNNASILGTMTSTDLLTSEDYLKVLDMNLLGPAETIRHFLPLMRKSRGRVVNVSCVNGCLNVLFPPYSASQFGIEALSGVVRTLPMTDLNFFCLAISLAVQRLFRYFFESESSDVDNVLNAYIHAITARVSKTRYVVGWDDAVMTWSMCYLPDFIADRLV</sequence>
<dbReference type="PANTHER" id="PTHR43313">
    <property type="entry name" value="SHORT-CHAIN DEHYDROGENASE/REDUCTASE FAMILY 9C"/>
    <property type="match status" value="1"/>
</dbReference>
<dbReference type="EMBL" id="RQTK01000274">
    <property type="protein sequence ID" value="RUS82720.1"/>
    <property type="molecule type" value="Genomic_DNA"/>
</dbReference>
<gene>
    <name evidence="2" type="ORF">EGW08_009500</name>
</gene>
<keyword evidence="3" id="KW-1185">Reference proteome</keyword>
<keyword evidence="1" id="KW-0472">Membrane</keyword>
<protein>
    <submittedName>
        <fullName evidence="2">Uncharacterized protein</fullName>
    </submittedName>
</protein>
<dbReference type="OrthoDB" id="5296at2759"/>
<keyword evidence="1" id="KW-0812">Transmembrane</keyword>
<keyword evidence="1" id="KW-1133">Transmembrane helix</keyword>
<dbReference type="Proteomes" id="UP000271974">
    <property type="component" value="Unassembled WGS sequence"/>
</dbReference>
<dbReference type="AlphaFoldDB" id="A0A3S0ZTY5"/>
<feature type="non-terminal residue" evidence="2">
    <location>
        <position position="283"/>
    </location>
</feature>
<feature type="transmembrane region" description="Helical" evidence="1">
    <location>
        <begin position="6"/>
        <end position="32"/>
    </location>
</feature>
<accession>A0A3S0ZTY5</accession>
<dbReference type="PANTHER" id="PTHR43313:SF1">
    <property type="entry name" value="3BETA-HYDROXYSTEROID DEHYDROGENASE DHS-16"/>
    <property type="match status" value="1"/>
</dbReference>
<dbReference type="Pfam" id="PF00106">
    <property type="entry name" value="adh_short"/>
    <property type="match status" value="1"/>
</dbReference>
<dbReference type="Gene3D" id="3.40.50.720">
    <property type="entry name" value="NAD(P)-binding Rossmann-like Domain"/>
    <property type="match status" value="1"/>
</dbReference>
<evidence type="ECO:0000313" key="2">
    <source>
        <dbReference type="EMBL" id="RUS82720.1"/>
    </source>
</evidence>
<evidence type="ECO:0000313" key="3">
    <source>
        <dbReference type="Proteomes" id="UP000271974"/>
    </source>
</evidence>
<dbReference type="GO" id="GO:0016491">
    <property type="term" value="F:oxidoreductase activity"/>
    <property type="evidence" value="ECO:0007669"/>
    <property type="project" value="TreeGrafter"/>
</dbReference>
<dbReference type="STRING" id="188477.A0A3S0ZTY5"/>
<dbReference type="SUPFAM" id="SSF51735">
    <property type="entry name" value="NAD(P)-binding Rossmann-fold domains"/>
    <property type="match status" value="1"/>
</dbReference>
<dbReference type="InterPro" id="IPR002347">
    <property type="entry name" value="SDR_fam"/>
</dbReference>
<dbReference type="InterPro" id="IPR036291">
    <property type="entry name" value="NAD(P)-bd_dom_sf"/>
</dbReference>
<evidence type="ECO:0000256" key="1">
    <source>
        <dbReference type="SAM" id="Phobius"/>
    </source>
</evidence>
<organism evidence="2 3">
    <name type="scientific">Elysia chlorotica</name>
    <name type="common">Eastern emerald elysia</name>
    <name type="synonym">Sea slug</name>
    <dbReference type="NCBI Taxonomy" id="188477"/>
    <lineage>
        <taxon>Eukaryota</taxon>
        <taxon>Metazoa</taxon>
        <taxon>Spiralia</taxon>
        <taxon>Lophotrochozoa</taxon>
        <taxon>Mollusca</taxon>
        <taxon>Gastropoda</taxon>
        <taxon>Heterobranchia</taxon>
        <taxon>Euthyneura</taxon>
        <taxon>Panpulmonata</taxon>
        <taxon>Sacoglossa</taxon>
        <taxon>Placobranchoidea</taxon>
        <taxon>Plakobranchidae</taxon>
        <taxon>Elysia</taxon>
    </lineage>
</organism>
<dbReference type="PRINTS" id="PR00081">
    <property type="entry name" value="GDHRDH"/>
</dbReference>
<name>A0A3S0ZTY5_ELYCH</name>